<proteinExistence type="inferred from homology"/>
<sequence length="463" mass="50177">MDPGPSHARRDAVPELLTVAATPADLYAARVQMAFSLGWHIVIACFGVGMPALTVFAEWRGRRTGDPDYLRLAHQWAKAMGVLFAVGAVSGTILSFEMGLLWPGLMATYGQVLGLPFAMEGFAFFIEAIFLGIYLYAWDRLPPRQHVLSGLPVCVAGIASAFFVVSANAWMNQPRGFDLHAGTVTRVNPWAAMFNPATPPQTVHMILAAFMVAGYGIASVYAVAMLRGRRDRYHRLGFLVPFTAAAALTPVQIVVGDWAAKFLATNQPVKLAAIEGLTQTRAYAPLSLGGVYVDGELRYAVQIPNALSILAHWRPDALILGLDQVAPADRPPVNPVHLGFQLMVGIGFALLALALWFALAWWRRRDLPRSPWFLRFAAATGVAAAVALEAGWVVTEVGRQPWIVWGVQRTADAVNPAPGLVTGLVAVLAVYTVLTVATVYVLNRMRTRPVTAPQERGAQEHVP</sequence>
<dbReference type="Proteomes" id="UP000070659">
    <property type="component" value="Unassembled WGS sequence"/>
</dbReference>
<dbReference type="GO" id="GO:0005886">
    <property type="term" value="C:plasma membrane"/>
    <property type="evidence" value="ECO:0007669"/>
    <property type="project" value="UniProtKB-SubCell"/>
</dbReference>
<keyword evidence="9 12" id="KW-1133">Transmembrane helix</keyword>
<evidence type="ECO:0000256" key="1">
    <source>
        <dbReference type="ARBA" id="ARBA00004651"/>
    </source>
</evidence>
<dbReference type="GO" id="GO:0016682">
    <property type="term" value="F:oxidoreductase activity, acting on diphenols and related substances as donors, oxygen as acceptor"/>
    <property type="evidence" value="ECO:0007669"/>
    <property type="project" value="TreeGrafter"/>
</dbReference>
<evidence type="ECO:0000256" key="9">
    <source>
        <dbReference type="ARBA" id="ARBA00022989"/>
    </source>
</evidence>
<dbReference type="GO" id="GO:0020037">
    <property type="term" value="F:heme binding"/>
    <property type="evidence" value="ECO:0007669"/>
    <property type="project" value="TreeGrafter"/>
</dbReference>
<dbReference type="GO" id="GO:0046872">
    <property type="term" value="F:metal ion binding"/>
    <property type="evidence" value="ECO:0007669"/>
    <property type="project" value="UniProtKB-UniRule"/>
</dbReference>
<evidence type="ECO:0000313" key="14">
    <source>
        <dbReference type="EMBL" id="KWX08749.1"/>
    </source>
</evidence>
<evidence type="ECO:0000256" key="11">
    <source>
        <dbReference type="ARBA" id="ARBA00023136"/>
    </source>
</evidence>
<keyword evidence="11 12" id="KW-0472">Membrane</keyword>
<dbReference type="EMBL" id="JYIK01000943">
    <property type="protein sequence ID" value="KWX08749.1"/>
    <property type="molecule type" value="Genomic_DNA"/>
</dbReference>
<feature type="transmembrane region" description="Helical" evidence="12">
    <location>
        <begin position="80"/>
        <end position="105"/>
    </location>
</feature>
<reference evidence="13 16" key="2">
    <citation type="submission" date="2015-02" db="EMBL/GenBank/DDBJ databases">
        <title>Physiological reanalysis, assessment of diazotrophy, and genome sequences of multiple isolates of Streptomyces thermoautotrophicus.</title>
        <authorList>
            <person name="MacKellar D.C."/>
            <person name="Lieber L."/>
            <person name="Norman J."/>
            <person name="Bolger A."/>
            <person name="Tobin C."/>
            <person name="Murray J.W."/>
            <person name="Prell J."/>
        </authorList>
    </citation>
    <scope>NUCLEOTIDE SEQUENCE [LARGE SCALE GENOMIC DNA]</scope>
    <source>
        <strain evidence="13 16">UBT1</strain>
    </source>
</reference>
<feature type="transmembrane region" description="Helical" evidence="12">
    <location>
        <begin position="338"/>
        <end position="360"/>
    </location>
</feature>
<dbReference type="EMBL" id="JYIJ01000011">
    <property type="protein sequence ID" value="KWX05491.1"/>
    <property type="molecule type" value="Genomic_DNA"/>
</dbReference>
<evidence type="ECO:0000256" key="3">
    <source>
        <dbReference type="ARBA" id="ARBA00022448"/>
    </source>
</evidence>
<feature type="transmembrane region" description="Helical" evidence="12">
    <location>
        <begin position="372"/>
        <end position="394"/>
    </location>
</feature>
<dbReference type="Pfam" id="PF01654">
    <property type="entry name" value="Cyt_bd_oxida_I"/>
    <property type="match status" value="1"/>
</dbReference>
<feature type="transmembrane region" description="Helical" evidence="12">
    <location>
        <begin position="203"/>
        <end position="224"/>
    </location>
</feature>
<keyword evidence="8 12" id="KW-0249">Electron transport</keyword>
<evidence type="ECO:0000313" key="13">
    <source>
        <dbReference type="EMBL" id="KWX05491.1"/>
    </source>
</evidence>
<keyword evidence="5 12" id="KW-0349">Heme</keyword>
<feature type="transmembrane region" description="Helical" evidence="12">
    <location>
        <begin position="37"/>
        <end position="59"/>
    </location>
</feature>
<evidence type="ECO:0000256" key="12">
    <source>
        <dbReference type="PIRNR" id="PIRNR006446"/>
    </source>
</evidence>
<dbReference type="GO" id="GO:0009055">
    <property type="term" value="F:electron transfer activity"/>
    <property type="evidence" value="ECO:0007669"/>
    <property type="project" value="UniProtKB-UniRule"/>
</dbReference>
<organism evidence="13 16">
    <name type="scientific">Carbonactinospora thermoautotrophica</name>
    <dbReference type="NCBI Taxonomy" id="1469144"/>
    <lineage>
        <taxon>Bacteria</taxon>
        <taxon>Bacillati</taxon>
        <taxon>Actinomycetota</taxon>
        <taxon>Actinomycetes</taxon>
        <taxon>Kitasatosporales</taxon>
        <taxon>Carbonactinosporaceae</taxon>
        <taxon>Carbonactinospora</taxon>
    </lineage>
</organism>
<feature type="transmembrane region" description="Helical" evidence="12">
    <location>
        <begin position="236"/>
        <end position="255"/>
    </location>
</feature>
<keyword evidence="6 12" id="KW-0812">Transmembrane</keyword>
<feature type="transmembrane region" description="Helical" evidence="12">
    <location>
        <begin position="150"/>
        <end position="171"/>
    </location>
</feature>
<gene>
    <name evidence="13" type="ORF">TH66_02060</name>
    <name evidence="14" type="ORF">TR74_13570</name>
</gene>
<evidence type="ECO:0000256" key="7">
    <source>
        <dbReference type="ARBA" id="ARBA00022723"/>
    </source>
</evidence>
<keyword evidence="7 12" id="KW-0479">Metal-binding</keyword>
<feature type="transmembrane region" description="Helical" evidence="12">
    <location>
        <begin position="420"/>
        <end position="442"/>
    </location>
</feature>
<evidence type="ECO:0000256" key="5">
    <source>
        <dbReference type="ARBA" id="ARBA00022617"/>
    </source>
</evidence>
<protein>
    <submittedName>
        <fullName evidence="13">Cytochrome BD ubiquinol oxidase subunit I</fullName>
    </submittedName>
</protein>
<evidence type="ECO:0000256" key="6">
    <source>
        <dbReference type="ARBA" id="ARBA00022692"/>
    </source>
</evidence>
<keyword evidence="3 12" id="KW-0813">Transport</keyword>
<evidence type="ECO:0000256" key="10">
    <source>
        <dbReference type="ARBA" id="ARBA00023004"/>
    </source>
</evidence>
<dbReference type="PIRSF" id="PIRSF006446">
    <property type="entry name" value="Cyt_quinol_oxidase_1"/>
    <property type="match status" value="1"/>
</dbReference>
<comment type="caution">
    <text evidence="13">The sequence shown here is derived from an EMBL/GenBank/DDBJ whole genome shotgun (WGS) entry which is preliminary data.</text>
</comment>
<dbReference type="AlphaFoldDB" id="A0A132N5P7"/>
<accession>A0A132N5P7</accession>
<evidence type="ECO:0000256" key="8">
    <source>
        <dbReference type="ARBA" id="ARBA00022982"/>
    </source>
</evidence>
<keyword evidence="4 12" id="KW-1003">Cell membrane</keyword>
<dbReference type="PATRIC" id="fig|1469144.8.peg.5041"/>
<evidence type="ECO:0000313" key="15">
    <source>
        <dbReference type="Proteomes" id="UP000070598"/>
    </source>
</evidence>
<dbReference type="Proteomes" id="UP000070598">
    <property type="component" value="Unassembled WGS sequence"/>
</dbReference>
<name>A0A132N5P7_9ACTN</name>
<comment type="subcellular location">
    <subcellularLocation>
        <location evidence="1">Cell membrane</location>
        <topology evidence="1">Multi-pass membrane protein</topology>
    </subcellularLocation>
</comment>
<dbReference type="PANTHER" id="PTHR30365">
    <property type="entry name" value="CYTOCHROME D UBIQUINOL OXIDASE"/>
    <property type="match status" value="1"/>
</dbReference>
<reference evidence="15" key="1">
    <citation type="submission" date="2015-02" db="EMBL/GenBank/DDBJ databases">
        <title>Physiological reanalysis, assessment of diazotrophy, and genome sequences of multiple isolates of Streptomyces thermoautotrophicus.</title>
        <authorList>
            <person name="MacKellar D.C."/>
            <person name="Lieber L."/>
            <person name="Norman J."/>
            <person name="Bolger A."/>
            <person name="Tobin C."/>
            <person name="Murray J.W."/>
            <person name="Friesen M."/>
            <person name="Prell J."/>
        </authorList>
    </citation>
    <scope>NUCLEOTIDE SEQUENCE [LARGE SCALE GENOMIC DNA]</scope>
    <source>
        <strain evidence="15">UBT1</strain>
    </source>
</reference>
<evidence type="ECO:0000313" key="16">
    <source>
        <dbReference type="Proteomes" id="UP000070659"/>
    </source>
</evidence>
<dbReference type="GO" id="GO:0019646">
    <property type="term" value="P:aerobic electron transport chain"/>
    <property type="evidence" value="ECO:0007669"/>
    <property type="project" value="InterPro"/>
</dbReference>
<dbReference type="InterPro" id="IPR002585">
    <property type="entry name" value="Cyt-d_ubiquinol_oxidase_su_1"/>
</dbReference>
<evidence type="ECO:0000256" key="2">
    <source>
        <dbReference type="ARBA" id="ARBA00009819"/>
    </source>
</evidence>
<dbReference type="PANTHER" id="PTHR30365:SF14">
    <property type="entry name" value="CYTOCHROME BD MENAQUINOL OXIDASE SUBUNIT I-RELATED"/>
    <property type="match status" value="1"/>
</dbReference>
<comment type="similarity">
    <text evidence="2 12">Belongs to the cytochrome ubiquinol oxidase subunit 1 family.</text>
</comment>
<evidence type="ECO:0000256" key="4">
    <source>
        <dbReference type="ARBA" id="ARBA00022475"/>
    </source>
</evidence>
<keyword evidence="10 12" id="KW-0408">Iron</keyword>
<dbReference type="GO" id="GO:0070069">
    <property type="term" value="C:cytochrome complex"/>
    <property type="evidence" value="ECO:0007669"/>
    <property type="project" value="UniProtKB-UniRule"/>
</dbReference>
<feature type="transmembrane region" description="Helical" evidence="12">
    <location>
        <begin position="117"/>
        <end position="138"/>
    </location>
</feature>